<dbReference type="RefSeq" id="WP_129969576.1">
    <property type="nucleotide sequence ID" value="NZ_JACCEW010000003.1"/>
</dbReference>
<name>A0A853FGZ9_9BURK</name>
<protein>
    <submittedName>
        <fullName evidence="3">TRAP transporter substrate-binding protein DctP</fullName>
    </submittedName>
</protein>
<dbReference type="Gene3D" id="3.40.190.170">
    <property type="entry name" value="Bacterial extracellular solute-binding protein, family 7"/>
    <property type="match status" value="1"/>
</dbReference>
<keyword evidence="4" id="KW-1185">Reference proteome</keyword>
<dbReference type="PANTHER" id="PTHR33376">
    <property type="match status" value="1"/>
</dbReference>
<evidence type="ECO:0000313" key="4">
    <source>
        <dbReference type="Proteomes" id="UP000580517"/>
    </source>
</evidence>
<dbReference type="Proteomes" id="UP000580517">
    <property type="component" value="Unassembled WGS sequence"/>
</dbReference>
<feature type="signal peptide" evidence="2">
    <location>
        <begin position="1"/>
        <end position="24"/>
    </location>
</feature>
<dbReference type="NCBIfam" id="NF037995">
    <property type="entry name" value="TRAP_S1"/>
    <property type="match status" value="1"/>
</dbReference>
<dbReference type="InterPro" id="IPR018389">
    <property type="entry name" value="DctP_fam"/>
</dbReference>
<dbReference type="Pfam" id="PF03480">
    <property type="entry name" value="DctP"/>
    <property type="match status" value="1"/>
</dbReference>
<dbReference type="EMBL" id="JACCEW010000003">
    <property type="protein sequence ID" value="NYT37266.1"/>
    <property type="molecule type" value="Genomic_DNA"/>
</dbReference>
<feature type="chain" id="PRO_5032929861" evidence="2">
    <location>
        <begin position="25"/>
        <end position="350"/>
    </location>
</feature>
<reference evidence="3 4" key="1">
    <citation type="submission" date="2020-07" db="EMBL/GenBank/DDBJ databases">
        <title>Taxonomic revisions and descriptions of new bacterial species based on genomic comparisons in the high-G+C-content subgroup of the family Alcaligenaceae.</title>
        <authorList>
            <person name="Szabo A."/>
            <person name="Felfoldi T."/>
        </authorList>
    </citation>
    <scope>NUCLEOTIDE SEQUENCE [LARGE SCALE GENOMIC DNA]</scope>
    <source>
        <strain evidence="3 4">DSM 25264</strain>
    </source>
</reference>
<dbReference type="PANTHER" id="PTHR33376:SF15">
    <property type="entry name" value="BLL6794 PROTEIN"/>
    <property type="match status" value="1"/>
</dbReference>
<sequence length="350" mass="38810">MRMSINALVLGSIVALSMAPAAHAEKPIQLEFNNWLASTAAVSVGAFEPWKKLVEEKTNGRVKVNLYHGGVLGGSRSVLDDVRGGVYHVGYSIPTYYYDTPYFQLLVGELPFALPGSKVGAKVMTAYAQKYSQDIFDKLGVKNMGVGVSDPYVIISTKPVRTFDDMKGLRMRAPGKTWVPIAKEWNAVPTPMQPEDAYTALDRGTIDAMHYSLAGALGWKYHEVAPYVTRLNTPTIVVNMIMNKDFYESLPDDLKKLFDEELDPALIDLIATVYEDGVVTSTQKMEAVFKSKGKGEFITLSDEERARFIAPTKQAWDDWVAEADKRGMDGEKMLSNFKSILKENGVTPPF</sequence>
<dbReference type="SUPFAM" id="SSF53850">
    <property type="entry name" value="Periplasmic binding protein-like II"/>
    <property type="match status" value="1"/>
</dbReference>
<dbReference type="InterPro" id="IPR038404">
    <property type="entry name" value="TRAP_DctP_sf"/>
</dbReference>
<organism evidence="3 4">
    <name type="scientific">Allopusillimonas soli</name>
    <dbReference type="NCBI Taxonomy" id="659016"/>
    <lineage>
        <taxon>Bacteria</taxon>
        <taxon>Pseudomonadati</taxon>
        <taxon>Pseudomonadota</taxon>
        <taxon>Betaproteobacteria</taxon>
        <taxon>Burkholderiales</taxon>
        <taxon>Alcaligenaceae</taxon>
        <taxon>Allopusillimonas</taxon>
    </lineage>
</organism>
<evidence type="ECO:0000256" key="1">
    <source>
        <dbReference type="ARBA" id="ARBA00022729"/>
    </source>
</evidence>
<dbReference type="GO" id="GO:0055085">
    <property type="term" value="P:transmembrane transport"/>
    <property type="evidence" value="ECO:0007669"/>
    <property type="project" value="InterPro"/>
</dbReference>
<dbReference type="AlphaFoldDB" id="A0A853FGZ9"/>
<evidence type="ECO:0000256" key="2">
    <source>
        <dbReference type="SAM" id="SignalP"/>
    </source>
</evidence>
<accession>A0A853FGZ9</accession>
<proteinExistence type="predicted"/>
<comment type="caution">
    <text evidence="3">The sequence shown here is derived from an EMBL/GenBank/DDBJ whole genome shotgun (WGS) entry which is preliminary data.</text>
</comment>
<keyword evidence="1 2" id="KW-0732">Signal</keyword>
<dbReference type="OrthoDB" id="9794826at2"/>
<gene>
    <name evidence="3" type="primary">dctP</name>
    <name evidence="3" type="ORF">H0A68_10320</name>
</gene>
<evidence type="ECO:0000313" key="3">
    <source>
        <dbReference type="EMBL" id="NYT37266.1"/>
    </source>
</evidence>